<dbReference type="AlphaFoldDB" id="A0A8X6SV49"/>
<accession>A0A8X6SV49</accession>
<comment type="caution">
    <text evidence="1">The sequence shown here is derived from an EMBL/GenBank/DDBJ whole genome shotgun (WGS) entry which is preliminary data.</text>
</comment>
<keyword evidence="2" id="KW-1185">Reference proteome</keyword>
<protein>
    <submittedName>
        <fullName evidence="1">Uncharacterized protein</fullName>
    </submittedName>
</protein>
<organism evidence="1 2">
    <name type="scientific">Trichonephila clavipes</name>
    <name type="common">Golden silk orbweaver</name>
    <name type="synonym">Nephila clavipes</name>
    <dbReference type="NCBI Taxonomy" id="2585209"/>
    <lineage>
        <taxon>Eukaryota</taxon>
        <taxon>Metazoa</taxon>
        <taxon>Ecdysozoa</taxon>
        <taxon>Arthropoda</taxon>
        <taxon>Chelicerata</taxon>
        <taxon>Arachnida</taxon>
        <taxon>Araneae</taxon>
        <taxon>Araneomorphae</taxon>
        <taxon>Entelegynae</taxon>
        <taxon>Araneoidea</taxon>
        <taxon>Nephilidae</taxon>
        <taxon>Trichonephila</taxon>
    </lineage>
</organism>
<reference evidence="1" key="1">
    <citation type="submission" date="2020-08" db="EMBL/GenBank/DDBJ databases">
        <title>Multicomponent nature underlies the extraordinary mechanical properties of spider dragline silk.</title>
        <authorList>
            <person name="Kono N."/>
            <person name="Nakamura H."/>
            <person name="Mori M."/>
            <person name="Yoshida Y."/>
            <person name="Ohtoshi R."/>
            <person name="Malay A.D."/>
            <person name="Moran D.A.P."/>
            <person name="Tomita M."/>
            <person name="Numata K."/>
            <person name="Arakawa K."/>
        </authorList>
    </citation>
    <scope>NUCLEOTIDE SEQUENCE</scope>
</reference>
<dbReference type="EMBL" id="BMAU01021354">
    <property type="protein sequence ID" value="GFY19991.1"/>
    <property type="molecule type" value="Genomic_DNA"/>
</dbReference>
<evidence type="ECO:0000313" key="2">
    <source>
        <dbReference type="Proteomes" id="UP000887159"/>
    </source>
</evidence>
<name>A0A8X6SV49_TRICX</name>
<dbReference type="Proteomes" id="UP000887159">
    <property type="component" value="Unassembled WGS sequence"/>
</dbReference>
<sequence>MPLNISNMAGLLGFMSLTPYSQPPVGIKYSGSRLIAPSYSFPVLYTPVTVLFGLDMTCSPMTSIEQWYSRRSTAPEPIR</sequence>
<proteinExistence type="predicted"/>
<evidence type="ECO:0000313" key="1">
    <source>
        <dbReference type="EMBL" id="GFY19991.1"/>
    </source>
</evidence>
<gene>
    <name evidence="1" type="ORF">TNCV_2146841</name>
</gene>